<dbReference type="AlphaFoldDB" id="A0A1S8M8L1"/>
<dbReference type="EMBL" id="CP096983">
    <property type="protein sequence ID" value="URZ10637.1"/>
    <property type="molecule type" value="Genomic_DNA"/>
</dbReference>
<name>A0A1S8M8L1_9CLOT</name>
<protein>
    <submittedName>
        <fullName evidence="5">Phosphatidylserine decarboxylase proenzyme 2</fullName>
        <ecNumber evidence="5">4.1.1.65</ecNumber>
    </submittedName>
</protein>
<evidence type="ECO:0000256" key="3">
    <source>
        <dbReference type="ARBA" id="ARBA00023239"/>
    </source>
</evidence>
<keyword evidence="3 5" id="KW-0456">Lyase</keyword>
<evidence type="ECO:0000256" key="2">
    <source>
        <dbReference type="ARBA" id="ARBA00023145"/>
    </source>
</evidence>
<accession>A0A1S8M8L1</accession>
<dbReference type="GO" id="GO:0004609">
    <property type="term" value="F:phosphatidylserine decarboxylase activity"/>
    <property type="evidence" value="ECO:0007669"/>
    <property type="project" value="UniProtKB-EC"/>
</dbReference>
<proteinExistence type="predicted"/>
<evidence type="ECO:0000313" key="6">
    <source>
        <dbReference type="Proteomes" id="UP000190951"/>
    </source>
</evidence>
<dbReference type="Pfam" id="PF02666">
    <property type="entry name" value="PS_Dcarbxylase"/>
    <property type="match status" value="1"/>
</dbReference>
<reference evidence="5 6" key="1">
    <citation type="submission" date="2022-04" db="EMBL/GenBank/DDBJ databases">
        <title>Genome sequence of C. roseum typestrain.</title>
        <authorList>
            <person name="Poehlein A."/>
            <person name="Schoch T."/>
            <person name="Duerre P."/>
            <person name="Daniel R."/>
        </authorList>
    </citation>
    <scope>NUCLEOTIDE SEQUENCE [LARGE SCALE GENOMIC DNA]</scope>
    <source>
        <strain evidence="5 6">DSM 7320</strain>
    </source>
</reference>
<gene>
    <name evidence="5" type="primary">psd2</name>
    <name evidence="5" type="ORF">CROST_013470</name>
</gene>
<dbReference type="Proteomes" id="UP000190951">
    <property type="component" value="Chromosome"/>
</dbReference>
<keyword evidence="2" id="KW-0865">Zymogen</keyword>
<dbReference type="PANTHER" id="PTHR10067:SF17">
    <property type="entry name" value="PHOSPHATIDYLSERINE DECARBOXYLASE PROENZYME 2"/>
    <property type="match status" value="1"/>
</dbReference>
<organism evidence="5 6">
    <name type="scientific">Clostridium felsineum</name>
    <dbReference type="NCBI Taxonomy" id="36839"/>
    <lineage>
        <taxon>Bacteria</taxon>
        <taxon>Bacillati</taxon>
        <taxon>Bacillota</taxon>
        <taxon>Clostridia</taxon>
        <taxon>Eubacteriales</taxon>
        <taxon>Clostridiaceae</taxon>
        <taxon>Clostridium</taxon>
    </lineage>
</organism>
<keyword evidence="1" id="KW-0210">Decarboxylase</keyword>
<sequence>MIKIFDRSTEKIYYEKQYKSKQLEFLYNTYIGRILLKIFITTRVFSRVSAIFNNSKGSIKKIEPFIKEYEIDMKDYPKVEYTSFNDFFTRKIIQARRKFSKINKDLISVADAKLLVYKIDNDLKMNIKNSIYTCSELLKGNELSEKYKNGTCLVFRLTVDDYHRYCFIDEGIIKGNMVIHGRLHTVGPISHKRYKVYSENHREYSILDTKNFDEVVQIEVGALLVGKIKNHSINNFKRGQEKGYFCFGGSTIVLLFKENIVKIDEDILNYSKEGIETKVKMGEKIGEAND</sequence>
<evidence type="ECO:0000313" key="5">
    <source>
        <dbReference type="EMBL" id="URZ10637.1"/>
    </source>
</evidence>
<dbReference type="InterPro" id="IPR003817">
    <property type="entry name" value="PS_Dcarbxylase"/>
</dbReference>
<dbReference type="KEGG" id="crw:CROST_013470"/>
<keyword evidence="6" id="KW-1185">Reference proteome</keyword>
<dbReference type="GO" id="GO:0008654">
    <property type="term" value="P:phospholipid biosynthetic process"/>
    <property type="evidence" value="ECO:0007669"/>
    <property type="project" value="InterPro"/>
</dbReference>
<dbReference type="EC" id="4.1.1.65" evidence="5"/>
<dbReference type="STRING" id="84029.CROST_34700"/>
<keyword evidence="4" id="KW-0670">Pyruvate</keyword>
<dbReference type="PANTHER" id="PTHR10067">
    <property type="entry name" value="PHOSPHATIDYLSERINE DECARBOXYLASE"/>
    <property type="match status" value="1"/>
</dbReference>
<evidence type="ECO:0000256" key="4">
    <source>
        <dbReference type="ARBA" id="ARBA00023317"/>
    </source>
</evidence>
<dbReference type="RefSeq" id="WP_077833929.1">
    <property type="nucleotide sequence ID" value="NZ_CP096983.1"/>
</dbReference>
<evidence type="ECO:0000256" key="1">
    <source>
        <dbReference type="ARBA" id="ARBA00022793"/>
    </source>
</evidence>